<dbReference type="GO" id="GO:0022857">
    <property type="term" value="F:transmembrane transporter activity"/>
    <property type="evidence" value="ECO:0007669"/>
    <property type="project" value="InterPro"/>
</dbReference>
<feature type="transmembrane region" description="Helical" evidence="4">
    <location>
        <begin position="100"/>
        <end position="121"/>
    </location>
</feature>
<dbReference type="PROSITE" id="PS50850">
    <property type="entry name" value="MFS"/>
    <property type="match status" value="1"/>
</dbReference>
<protein>
    <submittedName>
        <fullName evidence="6">MFS transporter</fullName>
    </submittedName>
</protein>
<evidence type="ECO:0000313" key="7">
    <source>
        <dbReference type="Proteomes" id="UP000077177"/>
    </source>
</evidence>
<feature type="transmembrane region" description="Helical" evidence="4">
    <location>
        <begin position="365"/>
        <end position="384"/>
    </location>
</feature>
<dbReference type="CDD" id="cd17324">
    <property type="entry name" value="MFS_NepI_like"/>
    <property type="match status" value="1"/>
</dbReference>
<dbReference type="KEGG" id="fla:SY85_16370"/>
<evidence type="ECO:0000256" key="4">
    <source>
        <dbReference type="SAM" id="Phobius"/>
    </source>
</evidence>
<reference evidence="6 7" key="2">
    <citation type="journal article" date="2016" name="Int. J. Syst. Evol. Microbiol.">
        <title>Flavisolibacter tropicus sp. nov., isolated from tropical soil.</title>
        <authorList>
            <person name="Lee J.J."/>
            <person name="Kang M.S."/>
            <person name="Kim G.S."/>
            <person name="Lee C.S."/>
            <person name="Lim S."/>
            <person name="Lee J."/>
            <person name="Roh S.H."/>
            <person name="Kang H."/>
            <person name="Ha J.M."/>
            <person name="Bae S."/>
            <person name="Jung H.Y."/>
            <person name="Kim M.K."/>
        </authorList>
    </citation>
    <scope>NUCLEOTIDE SEQUENCE [LARGE SCALE GENOMIC DNA]</scope>
    <source>
        <strain evidence="6 7">LCS9</strain>
    </source>
</reference>
<proteinExistence type="predicted"/>
<feature type="transmembrane region" description="Helical" evidence="4">
    <location>
        <begin position="164"/>
        <end position="183"/>
    </location>
</feature>
<feature type="transmembrane region" description="Helical" evidence="4">
    <location>
        <begin position="338"/>
        <end position="358"/>
    </location>
</feature>
<evidence type="ECO:0000259" key="5">
    <source>
        <dbReference type="PROSITE" id="PS50850"/>
    </source>
</evidence>
<accession>A0A172TXL0</accession>
<dbReference type="PATRIC" id="fig|1492898.3.peg.3559"/>
<keyword evidence="1 4" id="KW-0812">Transmembrane</keyword>
<feature type="transmembrane region" description="Helical" evidence="4">
    <location>
        <begin position="248"/>
        <end position="266"/>
    </location>
</feature>
<keyword evidence="7" id="KW-1185">Reference proteome</keyword>
<feature type="transmembrane region" description="Helical" evidence="4">
    <location>
        <begin position="77"/>
        <end position="94"/>
    </location>
</feature>
<dbReference type="PANTHER" id="PTHR42910:SF1">
    <property type="entry name" value="MAJOR FACILITATOR SUPERFAMILY (MFS) PROFILE DOMAIN-CONTAINING PROTEIN"/>
    <property type="match status" value="1"/>
</dbReference>
<dbReference type="Pfam" id="PF07690">
    <property type="entry name" value="MFS_1"/>
    <property type="match status" value="1"/>
</dbReference>
<feature type="transmembrane region" description="Helical" evidence="4">
    <location>
        <begin position="47"/>
        <end position="65"/>
    </location>
</feature>
<feature type="transmembrane region" description="Helical" evidence="4">
    <location>
        <begin position="278"/>
        <end position="309"/>
    </location>
</feature>
<dbReference type="SUPFAM" id="SSF103473">
    <property type="entry name" value="MFS general substrate transporter"/>
    <property type="match status" value="1"/>
</dbReference>
<dbReference type="InterPro" id="IPR020846">
    <property type="entry name" value="MFS_dom"/>
</dbReference>
<sequence>MEQHTLKQWQVLFMALCTGLIVANIYYCQPLVVMISKEFGVSESKGGTITFYTQLGYALGLLFFVPLGDMLEKRKQIVFTTALTVVFLIMAALSTSLAMLSIASLLIGATSIVPQLILPLAAHLAPAEKRGKIIGTIMSGLLIGILISRTISGFIGAWLGWRGMFWIAASLSTALMIVMQLVFPKVPSHFKGHYGSLMRSLLTLIKEQPILREAATINALTFAAFGLFWTTMVLHLSEAPFSFHSDQIGLFGLAAVAGALIAPLVGGSADKGNPRVAIGYGLLIVLVSFGLFYFFGATIIGMVIGIILLDLGQQSVHVSNQTRVYALKPEARNRLNTVYMTVSFIGTSMGSAIGLWVWDKAQWTGVCITGATFLSLAFLVYVLTYKHVAKEVRL</sequence>
<dbReference type="Gene3D" id="1.20.1250.20">
    <property type="entry name" value="MFS general substrate transporter like domains"/>
    <property type="match status" value="1"/>
</dbReference>
<dbReference type="EMBL" id="CP011390">
    <property type="protein sequence ID" value="ANE51829.1"/>
    <property type="molecule type" value="Genomic_DNA"/>
</dbReference>
<dbReference type="AlphaFoldDB" id="A0A172TXL0"/>
<dbReference type="Proteomes" id="UP000077177">
    <property type="component" value="Chromosome"/>
</dbReference>
<gene>
    <name evidence="6" type="ORF">SY85_16370</name>
</gene>
<evidence type="ECO:0000256" key="1">
    <source>
        <dbReference type="ARBA" id="ARBA00022692"/>
    </source>
</evidence>
<evidence type="ECO:0000256" key="3">
    <source>
        <dbReference type="ARBA" id="ARBA00023136"/>
    </source>
</evidence>
<organism evidence="6 7">
    <name type="scientific">Flavisolibacter tropicus</name>
    <dbReference type="NCBI Taxonomy" id="1492898"/>
    <lineage>
        <taxon>Bacteria</taxon>
        <taxon>Pseudomonadati</taxon>
        <taxon>Bacteroidota</taxon>
        <taxon>Chitinophagia</taxon>
        <taxon>Chitinophagales</taxon>
        <taxon>Chitinophagaceae</taxon>
        <taxon>Flavisolibacter</taxon>
    </lineage>
</organism>
<name>A0A172TXL0_9BACT</name>
<evidence type="ECO:0000313" key="6">
    <source>
        <dbReference type="EMBL" id="ANE51829.1"/>
    </source>
</evidence>
<feature type="domain" description="Major facilitator superfamily (MFS) profile" evidence="5">
    <location>
        <begin position="1"/>
        <end position="389"/>
    </location>
</feature>
<dbReference type="STRING" id="1492898.SY85_16370"/>
<dbReference type="InterPro" id="IPR011701">
    <property type="entry name" value="MFS"/>
</dbReference>
<feature type="transmembrane region" description="Helical" evidence="4">
    <location>
        <begin position="133"/>
        <end position="158"/>
    </location>
</feature>
<feature type="transmembrane region" description="Helical" evidence="4">
    <location>
        <begin position="215"/>
        <end position="236"/>
    </location>
</feature>
<feature type="transmembrane region" description="Helical" evidence="4">
    <location>
        <begin position="12"/>
        <end position="35"/>
    </location>
</feature>
<keyword evidence="2 4" id="KW-1133">Transmembrane helix</keyword>
<reference evidence="7" key="1">
    <citation type="submission" date="2015-01" db="EMBL/GenBank/DDBJ databases">
        <title>Flavisolibacter sp./LCS9/ whole genome sequencing.</title>
        <authorList>
            <person name="Kim M.K."/>
            <person name="Srinivasan S."/>
            <person name="Lee J.-J."/>
        </authorList>
    </citation>
    <scope>NUCLEOTIDE SEQUENCE [LARGE SCALE GENOMIC DNA]</scope>
    <source>
        <strain evidence="7">LCS9</strain>
    </source>
</reference>
<keyword evidence="3 4" id="KW-0472">Membrane</keyword>
<dbReference type="RefSeq" id="WP_066405963.1">
    <property type="nucleotide sequence ID" value="NZ_CP011390.1"/>
</dbReference>
<evidence type="ECO:0000256" key="2">
    <source>
        <dbReference type="ARBA" id="ARBA00022989"/>
    </source>
</evidence>
<dbReference type="PANTHER" id="PTHR42910">
    <property type="entry name" value="TRANSPORTER SCO4007-RELATED"/>
    <property type="match status" value="1"/>
</dbReference>
<dbReference type="InterPro" id="IPR036259">
    <property type="entry name" value="MFS_trans_sf"/>
</dbReference>